<evidence type="ECO:0000256" key="1">
    <source>
        <dbReference type="ARBA" id="ARBA00006739"/>
    </source>
</evidence>
<dbReference type="InterPro" id="IPR001173">
    <property type="entry name" value="Glyco_trans_2-like"/>
</dbReference>
<dbReference type="GO" id="GO:0009247">
    <property type="term" value="P:glycolipid biosynthetic process"/>
    <property type="evidence" value="ECO:0007669"/>
    <property type="project" value="TreeGrafter"/>
</dbReference>
<dbReference type="AlphaFoldDB" id="A0A6J4IFH2"/>
<keyword evidence="3" id="KW-0808">Transferase</keyword>
<dbReference type="PANTHER" id="PTHR43398">
    <property type="entry name" value="DOLICHOL-PHOSPHATE MANNOSYLTRANSFERASE SUBUNIT 1"/>
    <property type="match status" value="1"/>
</dbReference>
<dbReference type="FunFam" id="3.90.550.10:FF:000122">
    <property type="entry name" value="Dolichol-phosphate mannosyltransferase subunit 1"/>
    <property type="match status" value="1"/>
</dbReference>
<organism evidence="5">
    <name type="scientific">uncultured Chloroflexia bacterium</name>
    <dbReference type="NCBI Taxonomy" id="1672391"/>
    <lineage>
        <taxon>Bacteria</taxon>
        <taxon>Bacillati</taxon>
        <taxon>Chloroflexota</taxon>
        <taxon>Chloroflexia</taxon>
        <taxon>environmental samples</taxon>
    </lineage>
</organism>
<dbReference type="GO" id="GO:0016020">
    <property type="term" value="C:membrane"/>
    <property type="evidence" value="ECO:0007669"/>
    <property type="project" value="GOC"/>
</dbReference>
<gene>
    <name evidence="5" type="ORF">AVDCRST_MAG26-1815</name>
</gene>
<protein>
    <recommendedName>
        <fullName evidence="4">Glycosyltransferase 2-like domain-containing protein</fullName>
    </recommendedName>
</protein>
<evidence type="ECO:0000313" key="5">
    <source>
        <dbReference type="EMBL" id="CAA9248890.1"/>
    </source>
</evidence>
<evidence type="ECO:0000259" key="4">
    <source>
        <dbReference type="Pfam" id="PF00535"/>
    </source>
</evidence>
<evidence type="ECO:0000256" key="2">
    <source>
        <dbReference type="ARBA" id="ARBA00022676"/>
    </source>
</evidence>
<dbReference type="Gene3D" id="3.90.550.10">
    <property type="entry name" value="Spore Coat Polysaccharide Biosynthesis Protein SpsA, Chain A"/>
    <property type="match status" value="1"/>
</dbReference>
<name>A0A6J4IFH2_9CHLR</name>
<dbReference type="Pfam" id="PF00535">
    <property type="entry name" value="Glycos_transf_2"/>
    <property type="match status" value="1"/>
</dbReference>
<dbReference type="InterPro" id="IPR029044">
    <property type="entry name" value="Nucleotide-diphossugar_trans"/>
</dbReference>
<evidence type="ECO:0000256" key="3">
    <source>
        <dbReference type="ARBA" id="ARBA00022679"/>
    </source>
</evidence>
<feature type="domain" description="Glycosyltransferase 2-like" evidence="4">
    <location>
        <begin position="51"/>
        <end position="213"/>
    </location>
</feature>
<dbReference type="SUPFAM" id="SSF53448">
    <property type="entry name" value="Nucleotide-diphospho-sugar transferases"/>
    <property type="match status" value="1"/>
</dbReference>
<dbReference type="GO" id="GO:0004582">
    <property type="term" value="F:dolichyl-phosphate beta-D-mannosyltransferase activity"/>
    <property type="evidence" value="ECO:0007669"/>
    <property type="project" value="InterPro"/>
</dbReference>
<proteinExistence type="inferred from homology"/>
<reference evidence="5" key="1">
    <citation type="submission" date="2020-02" db="EMBL/GenBank/DDBJ databases">
        <authorList>
            <person name="Meier V. D."/>
        </authorList>
    </citation>
    <scope>NUCLEOTIDE SEQUENCE</scope>
    <source>
        <strain evidence="5">AVDCRST_MAG26</strain>
    </source>
</reference>
<accession>A0A6J4IFH2</accession>
<dbReference type="PANTHER" id="PTHR43398:SF1">
    <property type="entry name" value="DOLICHOL-PHOSPHATE MANNOSYLTRANSFERASE SUBUNIT 1"/>
    <property type="match status" value="1"/>
</dbReference>
<comment type="similarity">
    <text evidence="1">Belongs to the glycosyltransferase 2 family.</text>
</comment>
<dbReference type="CDD" id="cd06442">
    <property type="entry name" value="DPM1_like"/>
    <property type="match status" value="1"/>
</dbReference>
<keyword evidence="2" id="KW-0328">Glycosyltransferase</keyword>
<dbReference type="InterPro" id="IPR039528">
    <property type="entry name" value="DPM1-like"/>
</dbReference>
<sequence length="279" mass="30380">MLQWSGLPAPKAGVRVEGTEQSMALEVLLDPRIDQGTEEEAGRPLTTDSLVVIPTYNELENIGQLLPRVLANPRLSVLVVDDGSPDRTGDLVAAVVAGDPRVHLLRRSGKQGLGTAYLAGFRYALDRGAAYIFEMDADFSHDPGYLPDLLHAAETQYDLVIGSRYVPGGGTTDWGLTRRMISQGGNLYARMILGLAVADLTGGFRCYRARALRALNLSEIKSNGYSFQIEMAYRVHQAGMRVGEVPIVFPDRRVGASKMSKNIVGEALINVVKLRLGRL</sequence>
<dbReference type="EMBL" id="CADCTK010000410">
    <property type="protein sequence ID" value="CAA9248890.1"/>
    <property type="molecule type" value="Genomic_DNA"/>
</dbReference>